<dbReference type="CDD" id="cd02038">
    <property type="entry name" value="FlhG-like"/>
    <property type="match status" value="1"/>
</dbReference>
<dbReference type="PANTHER" id="PTHR43384">
    <property type="entry name" value="SEPTUM SITE-DETERMINING PROTEIN MIND HOMOLOG, CHLOROPLASTIC-RELATED"/>
    <property type="match status" value="1"/>
</dbReference>
<dbReference type="EMBL" id="CP014671">
    <property type="protein sequence ID" value="ANX02929.1"/>
    <property type="molecule type" value="Genomic_DNA"/>
</dbReference>
<dbReference type="GO" id="GO:0009898">
    <property type="term" value="C:cytoplasmic side of plasma membrane"/>
    <property type="evidence" value="ECO:0007669"/>
    <property type="project" value="TreeGrafter"/>
</dbReference>
<dbReference type="GO" id="GO:0005829">
    <property type="term" value="C:cytosol"/>
    <property type="evidence" value="ECO:0007669"/>
    <property type="project" value="TreeGrafter"/>
</dbReference>
<organism evidence="4 5">
    <name type="scientific">Immundisolibacter cernigliae</name>
    <dbReference type="NCBI Taxonomy" id="1810504"/>
    <lineage>
        <taxon>Bacteria</taxon>
        <taxon>Pseudomonadati</taxon>
        <taxon>Pseudomonadota</taxon>
        <taxon>Gammaproteobacteria</taxon>
        <taxon>Immundisolibacterales</taxon>
        <taxon>Immundisolibacteraceae</taxon>
        <taxon>Immundisolibacter</taxon>
    </lineage>
</organism>
<gene>
    <name evidence="4" type="ORF">PG2T_01125</name>
</gene>
<dbReference type="PANTHER" id="PTHR43384:SF4">
    <property type="entry name" value="CELLULOSE BIOSYNTHESIS PROTEIN BCSQ-RELATED"/>
    <property type="match status" value="1"/>
</dbReference>
<sequence>MLEAAFDQARGLRATKPVQVVAITGGKGGVGKTNVSVNLGVALAQRGRGVMLLDADLGLANVDVLLGLRPRWTLAHVLSGERELPEVIVEGPAGLRIVPAASGVAGMADLPPSVYGGLIQAFGQLAVDLDVLLVDTAAGVSEGVMSFARAAQDVLVVVCDEPASLADAYALIKLLSTQHGVSRFRVLTNMVRRARDGRELFHKLLSVCDQYLDVVLEFAGAVPFDDYLRKAVQQRQSVLEAYPRSPAAFALRQLAEQVEHWPRVSGASGHLEFFFERMLRPATAAVGGSA</sequence>
<keyword evidence="1" id="KW-0547">Nucleotide-binding</keyword>
<evidence type="ECO:0000259" key="3">
    <source>
        <dbReference type="Pfam" id="PF01656"/>
    </source>
</evidence>
<dbReference type="GO" id="GO:0051782">
    <property type="term" value="P:negative regulation of cell division"/>
    <property type="evidence" value="ECO:0007669"/>
    <property type="project" value="TreeGrafter"/>
</dbReference>
<dbReference type="GO" id="GO:0005524">
    <property type="term" value="F:ATP binding"/>
    <property type="evidence" value="ECO:0007669"/>
    <property type="project" value="UniProtKB-KW"/>
</dbReference>
<reference evidence="5" key="1">
    <citation type="submission" date="2016-03" db="EMBL/GenBank/DDBJ databases">
        <title>Complete genome sequence of Solimmundus cernigliae, representing a novel lineage of polycyclic aromatic hydrocarbon degraders within the Gammaproteobacteria.</title>
        <authorList>
            <person name="Singleton D.R."/>
            <person name="Dickey A.N."/>
            <person name="Scholl E.H."/>
            <person name="Wright F.A."/>
            <person name="Aitken M.D."/>
        </authorList>
    </citation>
    <scope>NUCLEOTIDE SEQUENCE [LARGE SCALE GENOMIC DNA]</scope>
    <source>
        <strain evidence="5">TR3.2</strain>
    </source>
</reference>
<proteinExistence type="predicted"/>
<dbReference type="InterPro" id="IPR002586">
    <property type="entry name" value="CobQ/CobB/MinD/ParA_Nub-bd_dom"/>
</dbReference>
<keyword evidence="5" id="KW-1185">Reference proteome</keyword>
<dbReference type="InterPro" id="IPR027417">
    <property type="entry name" value="P-loop_NTPase"/>
</dbReference>
<name>A0A1B1YQ91_9GAMM</name>
<protein>
    <submittedName>
        <fullName evidence="4">Cobyrinic acid a,c-diamide synthase</fullName>
    </submittedName>
</protein>
<dbReference type="Pfam" id="PF01656">
    <property type="entry name" value="CbiA"/>
    <property type="match status" value="1"/>
</dbReference>
<dbReference type="PIRSF" id="PIRSF003092">
    <property type="entry name" value="MinD"/>
    <property type="match status" value="1"/>
</dbReference>
<dbReference type="KEGG" id="gbi:PG2T_01125"/>
<dbReference type="STRING" id="1810504.PG2T_01125"/>
<dbReference type="InterPro" id="IPR050625">
    <property type="entry name" value="ParA/MinD_ATPase"/>
</dbReference>
<dbReference type="InterPro" id="IPR033875">
    <property type="entry name" value="FlhG"/>
</dbReference>
<dbReference type="OrthoDB" id="9816297at2"/>
<evidence type="ECO:0000313" key="4">
    <source>
        <dbReference type="EMBL" id="ANX02929.1"/>
    </source>
</evidence>
<feature type="domain" description="CobQ/CobB/MinD/ParA nucleotide binding" evidence="3">
    <location>
        <begin position="21"/>
        <end position="237"/>
    </location>
</feature>
<dbReference type="RefSeq" id="WP_068802442.1">
    <property type="nucleotide sequence ID" value="NZ_CP014671.1"/>
</dbReference>
<dbReference type="AlphaFoldDB" id="A0A1B1YQ91"/>
<keyword evidence="2" id="KW-0067">ATP-binding</keyword>
<evidence type="ECO:0000256" key="1">
    <source>
        <dbReference type="ARBA" id="ARBA00022741"/>
    </source>
</evidence>
<accession>A0A1B1YQ91</accession>
<dbReference type="InterPro" id="IPR025501">
    <property type="entry name" value="MinD_FleN"/>
</dbReference>
<dbReference type="FunFam" id="3.40.50.300:FF:000158">
    <property type="entry name" value="Site-determining protein"/>
    <property type="match status" value="1"/>
</dbReference>
<dbReference type="InParanoid" id="A0A1B1YQ91"/>
<dbReference type="GO" id="GO:0016887">
    <property type="term" value="F:ATP hydrolysis activity"/>
    <property type="evidence" value="ECO:0007669"/>
    <property type="project" value="TreeGrafter"/>
</dbReference>
<dbReference type="SUPFAM" id="SSF52540">
    <property type="entry name" value="P-loop containing nucleoside triphosphate hydrolases"/>
    <property type="match status" value="1"/>
</dbReference>
<dbReference type="Proteomes" id="UP000092952">
    <property type="component" value="Chromosome"/>
</dbReference>
<evidence type="ECO:0000313" key="5">
    <source>
        <dbReference type="Proteomes" id="UP000092952"/>
    </source>
</evidence>
<dbReference type="Gene3D" id="3.40.50.300">
    <property type="entry name" value="P-loop containing nucleotide triphosphate hydrolases"/>
    <property type="match status" value="1"/>
</dbReference>
<evidence type="ECO:0000256" key="2">
    <source>
        <dbReference type="ARBA" id="ARBA00022840"/>
    </source>
</evidence>